<evidence type="ECO:0000313" key="6">
    <source>
        <dbReference type="Proteomes" id="UP001140206"/>
    </source>
</evidence>
<dbReference type="Gene3D" id="2.60.210.10">
    <property type="entry name" value="Apoptosis, Tumor Necrosis Factor Receptor Associated Protein 2, Chain A"/>
    <property type="match status" value="1"/>
</dbReference>
<dbReference type="Pfam" id="PF00651">
    <property type="entry name" value="BTB"/>
    <property type="match status" value="1"/>
</dbReference>
<dbReference type="AlphaFoldDB" id="A0AAV8F4F0"/>
<comment type="pathway">
    <text evidence="1">Protein modification; protein ubiquitination.</text>
</comment>
<dbReference type="Pfam" id="PF24570">
    <property type="entry name" value="BACK_BPM_SPOP"/>
    <property type="match status" value="1"/>
</dbReference>
<evidence type="ECO:0000256" key="1">
    <source>
        <dbReference type="ARBA" id="ARBA00004906"/>
    </source>
</evidence>
<feature type="domain" description="BTB" evidence="3">
    <location>
        <begin position="175"/>
        <end position="242"/>
    </location>
</feature>
<feature type="domain" description="MATH" evidence="4">
    <location>
        <begin position="54"/>
        <end position="185"/>
    </location>
</feature>
<dbReference type="InterPro" id="IPR000210">
    <property type="entry name" value="BTB/POZ_dom"/>
</dbReference>
<evidence type="ECO:0000313" key="5">
    <source>
        <dbReference type="EMBL" id="KAJ4785501.1"/>
    </source>
</evidence>
<dbReference type="EMBL" id="JAMFTS010000002">
    <property type="protein sequence ID" value="KAJ4785501.1"/>
    <property type="molecule type" value="Genomic_DNA"/>
</dbReference>
<sequence length="342" mass="38005">MGQLISSPGFVEERLSMGADETNLISTDGSSREIVRVRTGQEILISTDGSGKEMVPIGADEANLDLSNGQCISSPIFKSCGYKWTIRFFPNGYDEEDNGKVAVFLELLSDSAKLHVNFTIAILDKSGSKPLKLTSTGKFKNAPCMLGWRHFTKMTDLDERSKEDISMLWESGEMADVQFEVNGEIICGHKVILAARSSVFKAELKSHMAGKKIGCIRIDDMKPKVFRALLQFIYKNSLDNKRDTHWSTSVMTQNLLAAASRYAIEGLIVSCEAFLMDNLSLDTVMDVLILAEQHCLFKLKEACLEFASSQENLTELSLTDGYIHMAQACPSLWSELKKKVTE</sequence>
<dbReference type="InterPro" id="IPR011333">
    <property type="entry name" value="SKP1/BTB/POZ_sf"/>
</dbReference>
<organism evidence="5 6">
    <name type="scientific">Rhynchospora pubera</name>
    <dbReference type="NCBI Taxonomy" id="906938"/>
    <lineage>
        <taxon>Eukaryota</taxon>
        <taxon>Viridiplantae</taxon>
        <taxon>Streptophyta</taxon>
        <taxon>Embryophyta</taxon>
        <taxon>Tracheophyta</taxon>
        <taxon>Spermatophyta</taxon>
        <taxon>Magnoliopsida</taxon>
        <taxon>Liliopsida</taxon>
        <taxon>Poales</taxon>
        <taxon>Cyperaceae</taxon>
        <taxon>Cyperoideae</taxon>
        <taxon>Rhynchosporeae</taxon>
        <taxon>Rhynchospora</taxon>
    </lineage>
</organism>
<proteinExistence type="inferred from homology"/>
<dbReference type="InterPro" id="IPR045005">
    <property type="entry name" value="BPM1-6"/>
</dbReference>
<dbReference type="Proteomes" id="UP001140206">
    <property type="component" value="Chromosome 2"/>
</dbReference>
<keyword evidence="6" id="KW-1185">Reference proteome</keyword>
<dbReference type="PROSITE" id="PS50097">
    <property type="entry name" value="BTB"/>
    <property type="match status" value="1"/>
</dbReference>
<dbReference type="InterPro" id="IPR056423">
    <property type="entry name" value="BACK_BPM_SPOP"/>
</dbReference>
<dbReference type="GO" id="GO:0016567">
    <property type="term" value="P:protein ubiquitination"/>
    <property type="evidence" value="ECO:0007669"/>
    <property type="project" value="InterPro"/>
</dbReference>
<dbReference type="Gene3D" id="1.25.40.420">
    <property type="match status" value="1"/>
</dbReference>
<dbReference type="InterPro" id="IPR008974">
    <property type="entry name" value="TRAF-like"/>
</dbReference>
<protein>
    <submittedName>
        <fullName evidence="5">BTB/POZ/MATH-domain protein</fullName>
    </submittedName>
</protein>
<dbReference type="CDD" id="cd00121">
    <property type="entry name" value="MATH"/>
    <property type="match status" value="1"/>
</dbReference>
<dbReference type="SMART" id="SM00225">
    <property type="entry name" value="BTB"/>
    <property type="match status" value="1"/>
</dbReference>
<dbReference type="SUPFAM" id="SSF49599">
    <property type="entry name" value="TRAF domain-like"/>
    <property type="match status" value="1"/>
</dbReference>
<dbReference type="PANTHER" id="PTHR26379:SF187">
    <property type="entry name" value="OS07G0655300 PROTEIN"/>
    <property type="match status" value="1"/>
</dbReference>
<gene>
    <name evidence="5" type="ORF">LUZ62_036747</name>
</gene>
<evidence type="ECO:0000259" key="4">
    <source>
        <dbReference type="PROSITE" id="PS50144"/>
    </source>
</evidence>
<dbReference type="SUPFAM" id="SSF54695">
    <property type="entry name" value="POZ domain"/>
    <property type="match status" value="1"/>
</dbReference>
<name>A0AAV8F4F0_9POAL</name>
<reference evidence="5" key="1">
    <citation type="submission" date="2022-08" db="EMBL/GenBank/DDBJ databases">
        <authorList>
            <person name="Marques A."/>
        </authorList>
    </citation>
    <scope>NUCLEOTIDE SEQUENCE</scope>
    <source>
        <strain evidence="5">RhyPub2mFocal</strain>
        <tissue evidence="5">Leaves</tissue>
    </source>
</reference>
<comment type="similarity">
    <text evidence="2">Belongs to the Tdpoz family.</text>
</comment>
<dbReference type="InterPro" id="IPR002083">
    <property type="entry name" value="MATH/TRAF_dom"/>
</dbReference>
<dbReference type="PROSITE" id="PS50144">
    <property type="entry name" value="MATH"/>
    <property type="match status" value="1"/>
</dbReference>
<evidence type="ECO:0000259" key="3">
    <source>
        <dbReference type="PROSITE" id="PS50097"/>
    </source>
</evidence>
<accession>A0AAV8F4F0</accession>
<comment type="caution">
    <text evidence="5">The sequence shown here is derived from an EMBL/GenBank/DDBJ whole genome shotgun (WGS) entry which is preliminary data.</text>
</comment>
<evidence type="ECO:0000256" key="2">
    <source>
        <dbReference type="ARBA" id="ARBA00010846"/>
    </source>
</evidence>
<dbReference type="PANTHER" id="PTHR26379">
    <property type="entry name" value="BTB/POZ AND MATH DOMAIN-CONTAINING PROTEIN 1"/>
    <property type="match status" value="1"/>
</dbReference>
<dbReference type="Gene3D" id="3.30.710.10">
    <property type="entry name" value="Potassium Channel Kv1.1, Chain A"/>
    <property type="match status" value="1"/>
</dbReference>
<dbReference type="Pfam" id="PF22486">
    <property type="entry name" value="MATH_2"/>
    <property type="match status" value="1"/>
</dbReference>